<feature type="non-terminal residue" evidence="1">
    <location>
        <position position="1"/>
    </location>
</feature>
<accession>A0ACB9VV26</accession>
<reference evidence="1" key="1">
    <citation type="submission" date="2022-05" db="EMBL/GenBank/DDBJ databases">
        <title>Chromosome-level genome of Chaenocephalus aceratus.</title>
        <authorList>
            <person name="Park H."/>
        </authorList>
    </citation>
    <scope>NUCLEOTIDE SEQUENCE</scope>
    <source>
        <strain evidence="1">KU_202001</strain>
    </source>
</reference>
<feature type="non-terminal residue" evidence="1">
    <location>
        <position position="85"/>
    </location>
</feature>
<name>A0ACB9VV26_CHAAC</name>
<protein>
    <submittedName>
        <fullName evidence="1">Uncharacterized protein</fullName>
    </submittedName>
</protein>
<organism evidence="1 2">
    <name type="scientific">Chaenocephalus aceratus</name>
    <name type="common">Blackfin icefish</name>
    <name type="synonym">Chaenichthys aceratus</name>
    <dbReference type="NCBI Taxonomy" id="36190"/>
    <lineage>
        <taxon>Eukaryota</taxon>
        <taxon>Metazoa</taxon>
        <taxon>Chordata</taxon>
        <taxon>Craniata</taxon>
        <taxon>Vertebrata</taxon>
        <taxon>Euteleostomi</taxon>
        <taxon>Actinopterygii</taxon>
        <taxon>Neopterygii</taxon>
        <taxon>Teleostei</taxon>
        <taxon>Neoteleostei</taxon>
        <taxon>Acanthomorphata</taxon>
        <taxon>Eupercaria</taxon>
        <taxon>Perciformes</taxon>
        <taxon>Notothenioidei</taxon>
        <taxon>Channichthyidae</taxon>
        <taxon>Chaenocephalus</taxon>
    </lineage>
</organism>
<comment type="caution">
    <text evidence="1">The sequence shown here is derived from an EMBL/GenBank/DDBJ whole genome shotgun (WGS) entry which is preliminary data.</text>
</comment>
<evidence type="ECO:0000313" key="1">
    <source>
        <dbReference type="EMBL" id="KAI4803979.1"/>
    </source>
</evidence>
<keyword evidence="2" id="KW-1185">Reference proteome</keyword>
<evidence type="ECO:0000313" key="2">
    <source>
        <dbReference type="Proteomes" id="UP001057452"/>
    </source>
</evidence>
<gene>
    <name evidence="1" type="ORF">KUCAC02_025624</name>
</gene>
<dbReference type="Proteomes" id="UP001057452">
    <property type="component" value="Chromosome 15"/>
</dbReference>
<sequence>NRSITDGGGGSQANDELIVAKEEGELMGSLGGANQSRCEVVPLFKLADGEQDVRFTPAEKNGGKLRHKMDMAVNSRIVSPEKRDK</sequence>
<proteinExistence type="predicted"/>
<dbReference type="EMBL" id="CM043799">
    <property type="protein sequence ID" value="KAI4803979.1"/>
    <property type="molecule type" value="Genomic_DNA"/>
</dbReference>